<protein>
    <submittedName>
        <fullName evidence="1">Uncharacterized protein</fullName>
    </submittedName>
</protein>
<organism evidence="1">
    <name type="scientific">Boseongicola sp. SB0664_bin_43</name>
    <dbReference type="NCBI Taxonomy" id="2604844"/>
    <lineage>
        <taxon>Bacteria</taxon>
        <taxon>Pseudomonadati</taxon>
        <taxon>Pseudomonadota</taxon>
        <taxon>Alphaproteobacteria</taxon>
        <taxon>Rhodobacterales</taxon>
        <taxon>Paracoccaceae</taxon>
        <taxon>Boseongicola</taxon>
    </lineage>
</organism>
<dbReference type="AlphaFoldDB" id="A0A6B0XYU2"/>
<name>A0A6B0XYU2_9RHOB</name>
<gene>
    <name evidence="1" type="ORF">F4Y60_02550</name>
</gene>
<evidence type="ECO:0000313" key="1">
    <source>
        <dbReference type="EMBL" id="MXY32973.1"/>
    </source>
</evidence>
<accession>A0A6B0XYU2</accession>
<sequence>MHAAIQSGDRETIARYRNAFPIFEPIRNAAIQDRATPHNCSIALARERGFESPYHPNRCFSEHIPAAPCETFETLREAIKAWDINTAAEILNAFPCIARARVDYKDLGVERGASLLHLAMPRQPSS</sequence>
<proteinExistence type="predicted"/>
<comment type="caution">
    <text evidence="1">The sequence shown here is derived from an EMBL/GenBank/DDBJ whole genome shotgun (WGS) entry which is preliminary data.</text>
</comment>
<reference evidence="1" key="1">
    <citation type="submission" date="2019-09" db="EMBL/GenBank/DDBJ databases">
        <title>Characterisation of the sponge microbiome using genome-centric metagenomics.</title>
        <authorList>
            <person name="Engelberts J.P."/>
            <person name="Robbins S.J."/>
            <person name="De Goeij J.M."/>
            <person name="Aranda M."/>
            <person name="Bell S.C."/>
            <person name="Webster N.S."/>
        </authorList>
    </citation>
    <scope>NUCLEOTIDE SEQUENCE</scope>
    <source>
        <strain evidence="1">SB0664_bin_43</strain>
    </source>
</reference>
<dbReference type="EMBL" id="VXRY01000098">
    <property type="protein sequence ID" value="MXY32973.1"/>
    <property type="molecule type" value="Genomic_DNA"/>
</dbReference>